<dbReference type="Pfam" id="PF00152">
    <property type="entry name" value="tRNA-synt_2"/>
    <property type="match status" value="1"/>
</dbReference>
<accession>A0ABN7QZ59</accession>
<gene>
    <name evidence="5" type="primary">epmA</name>
    <name evidence="5" type="ORF">LYB30171_01500</name>
</gene>
<keyword evidence="5" id="KW-0648">Protein biosynthesis</keyword>
<evidence type="ECO:0000256" key="2">
    <source>
        <dbReference type="ARBA" id="ARBA00022741"/>
    </source>
</evidence>
<dbReference type="GO" id="GO:0003746">
    <property type="term" value="F:translation elongation factor activity"/>
    <property type="evidence" value="ECO:0007669"/>
    <property type="project" value="UniProtKB-KW"/>
</dbReference>
<dbReference type="EMBL" id="OU015430">
    <property type="protein sequence ID" value="CAG4973669.1"/>
    <property type="molecule type" value="Genomic_DNA"/>
</dbReference>
<dbReference type="PANTHER" id="PTHR42918:SF6">
    <property type="entry name" value="ELONGATION FACTOR P--(R)-BETA-LYSINE LIGASE"/>
    <property type="match status" value="1"/>
</dbReference>
<dbReference type="Gene3D" id="3.30.930.10">
    <property type="entry name" value="Bira Bifunctional Protein, Domain 2"/>
    <property type="match status" value="1"/>
</dbReference>
<protein>
    <submittedName>
        <fullName evidence="5">Elongation factor P--(R)-beta-lysine ligase</fullName>
        <ecNumber evidence="5">6.3.1.-</ecNumber>
    </submittedName>
</protein>
<feature type="domain" description="Aminoacyl-transfer RNA synthetases class-II family profile" evidence="4">
    <location>
        <begin position="26"/>
        <end position="340"/>
    </location>
</feature>
<keyword evidence="3" id="KW-0067">ATP-binding</keyword>
<dbReference type="InterPro" id="IPR006195">
    <property type="entry name" value="aa-tRNA-synth_II"/>
</dbReference>
<evidence type="ECO:0000313" key="6">
    <source>
        <dbReference type="Proteomes" id="UP000680116"/>
    </source>
</evidence>
<dbReference type="NCBIfam" id="TIGR00462">
    <property type="entry name" value="genX"/>
    <property type="match status" value="1"/>
</dbReference>
<organism evidence="5 6">
    <name type="scientific">Novilysobacter luteus</name>
    <dbReference type="NCBI Taxonomy" id="2822368"/>
    <lineage>
        <taxon>Bacteria</taxon>
        <taxon>Pseudomonadati</taxon>
        <taxon>Pseudomonadota</taxon>
        <taxon>Gammaproteobacteria</taxon>
        <taxon>Lysobacterales</taxon>
        <taxon>Lysobacteraceae</taxon>
        <taxon>Novilysobacter</taxon>
    </lineage>
</organism>
<dbReference type="EC" id="6.3.1.-" evidence="5"/>
<dbReference type="PROSITE" id="PS50862">
    <property type="entry name" value="AA_TRNA_LIGASE_II"/>
    <property type="match status" value="1"/>
</dbReference>
<sequence length="340" mass="37643">MRAARTPGPIWKARVPADWGPSASFDALRLRAALNARIRDFFAARGVVEVDTPVLSAAGNTEPNIAPFSLDFNGRTDGGPRTRWLRTSPEYPLKRLLAAGFGDCYELGRVFRDGEAGGRHNPEFTMLEWYRVGWDHRRLVIETAELVNAALALVDRRAVLVETTYRDLYRDRLGIDPMTAADDELRAALGEVQVDPTGLTRDDWLDLLMTHRLQPGFADDAMIAIHDWPASQCALARLRRGDDGIAVAERFELYLGALEVANGYHELADAVEQGQRFERDAVVRTRRGDVVPPVDGRLLDALRSGLPDCAGVALGVDRLMMAMLGTGRIADVVAFDFFRA</sequence>
<name>A0ABN7QZ59_9GAMM</name>
<keyword evidence="1 5" id="KW-0436">Ligase</keyword>
<evidence type="ECO:0000256" key="3">
    <source>
        <dbReference type="ARBA" id="ARBA00022840"/>
    </source>
</evidence>
<evidence type="ECO:0000256" key="1">
    <source>
        <dbReference type="ARBA" id="ARBA00022598"/>
    </source>
</evidence>
<dbReference type="InterPro" id="IPR004364">
    <property type="entry name" value="Aa-tRNA-synt_II"/>
</dbReference>
<keyword evidence="2" id="KW-0547">Nucleotide-binding</keyword>
<dbReference type="PANTHER" id="PTHR42918">
    <property type="entry name" value="LYSYL-TRNA SYNTHETASE"/>
    <property type="match status" value="1"/>
</dbReference>
<proteinExistence type="predicted"/>
<dbReference type="NCBIfam" id="NF006828">
    <property type="entry name" value="PRK09350.1"/>
    <property type="match status" value="1"/>
</dbReference>
<dbReference type="InterPro" id="IPR004525">
    <property type="entry name" value="EpmA"/>
</dbReference>
<evidence type="ECO:0000259" key="4">
    <source>
        <dbReference type="PROSITE" id="PS50862"/>
    </source>
</evidence>
<keyword evidence="5" id="KW-0251">Elongation factor</keyword>
<reference evidence="5 6" key="1">
    <citation type="submission" date="2021-04" db="EMBL/GenBank/DDBJ databases">
        <authorList>
            <person name="Rodrigo-Torres L."/>
            <person name="Arahal R. D."/>
            <person name="Lucena T."/>
        </authorList>
    </citation>
    <scope>NUCLEOTIDE SEQUENCE [LARGE SCALE GENOMIC DNA]</scope>
    <source>
        <strain evidence="5 6">CECT 30171</strain>
    </source>
</reference>
<dbReference type="SUPFAM" id="SSF55681">
    <property type="entry name" value="Class II aaRS and biotin synthetases"/>
    <property type="match status" value="1"/>
</dbReference>
<dbReference type="Proteomes" id="UP000680116">
    <property type="component" value="Chromosome"/>
</dbReference>
<evidence type="ECO:0000313" key="5">
    <source>
        <dbReference type="EMBL" id="CAG4973669.1"/>
    </source>
</evidence>
<dbReference type="InterPro" id="IPR045864">
    <property type="entry name" value="aa-tRNA-synth_II/BPL/LPL"/>
</dbReference>
<keyword evidence="6" id="KW-1185">Reference proteome</keyword>
<dbReference type="GO" id="GO:0016874">
    <property type="term" value="F:ligase activity"/>
    <property type="evidence" value="ECO:0007669"/>
    <property type="project" value="UniProtKB-KW"/>
</dbReference>